<dbReference type="Pfam" id="PF01928">
    <property type="entry name" value="CYTH"/>
    <property type="match status" value="1"/>
</dbReference>
<dbReference type="Gene3D" id="2.40.320.10">
    <property type="entry name" value="Hypothetical Protein Pfu-838710-001"/>
    <property type="match status" value="1"/>
</dbReference>
<dbReference type="InterPro" id="IPR033469">
    <property type="entry name" value="CYTH-like_dom_sf"/>
</dbReference>
<reference evidence="3" key="1">
    <citation type="journal article" date="2014" name="Front. Microbiol.">
        <title>High frequency of phylogenetically diverse reductive dehalogenase-homologous genes in deep subseafloor sedimentary metagenomes.</title>
        <authorList>
            <person name="Kawai M."/>
            <person name="Futagami T."/>
            <person name="Toyoda A."/>
            <person name="Takaki Y."/>
            <person name="Nishi S."/>
            <person name="Hori S."/>
            <person name="Arai W."/>
            <person name="Tsubouchi T."/>
            <person name="Morono Y."/>
            <person name="Uchiyama I."/>
            <person name="Ito T."/>
            <person name="Fujiyama A."/>
            <person name="Inagaki F."/>
            <person name="Takami H."/>
        </authorList>
    </citation>
    <scope>NUCLEOTIDE SEQUENCE</scope>
    <source>
        <strain evidence="3">Expedition CK06-06</strain>
    </source>
</reference>
<evidence type="ECO:0000256" key="1">
    <source>
        <dbReference type="SAM" id="Phobius"/>
    </source>
</evidence>
<protein>
    <recommendedName>
        <fullName evidence="2">CYTH domain-containing protein</fullName>
    </recommendedName>
</protein>
<feature type="domain" description="CYTH" evidence="2">
    <location>
        <begin position="6"/>
        <end position="217"/>
    </location>
</feature>
<keyword evidence="1" id="KW-1133">Transmembrane helix</keyword>
<dbReference type="AlphaFoldDB" id="X1BPP2"/>
<keyword evidence="1" id="KW-0472">Membrane</keyword>
<dbReference type="SUPFAM" id="SSF55154">
    <property type="entry name" value="CYTH-like phosphatases"/>
    <property type="match status" value="1"/>
</dbReference>
<dbReference type="PROSITE" id="PS51707">
    <property type="entry name" value="CYTH"/>
    <property type="match status" value="1"/>
</dbReference>
<name>X1BPP2_9ZZZZ</name>
<accession>X1BPP2</accession>
<gene>
    <name evidence="3" type="ORF">S01H4_22256</name>
</gene>
<feature type="transmembrane region" description="Helical" evidence="1">
    <location>
        <begin position="241"/>
        <end position="258"/>
    </location>
</feature>
<dbReference type="EMBL" id="BART01010170">
    <property type="protein sequence ID" value="GAG86033.1"/>
    <property type="molecule type" value="Genomic_DNA"/>
</dbReference>
<proteinExistence type="predicted"/>
<sequence length="263" mass="30200">STDVDALQAFIKSTFAVEGVQFSNILLSGIESTENFIDVYFDNSANQLAEKELGLRYRKRLKDGDMMKELIQLKTPFSEDKVIRNEFKFELDKKKGKKNLDAAHPLLKYLSNADQQNLTFQLAPFKIKPESLSPKLKLKQIRYRVYLSDSSGQSVATITLDKVQNYKFPYQKFTEMEIELNEIRYTGADSLEKQLMAELNNEIKSTIMESFPSLTVNQQPKYNKMKSIIDSSWMSTLAKNIAWLIFSGIALFSLIHFIKSSKS</sequence>
<comment type="caution">
    <text evidence="3">The sequence shown here is derived from an EMBL/GenBank/DDBJ whole genome shotgun (WGS) entry which is preliminary data.</text>
</comment>
<organism evidence="3">
    <name type="scientific">marine sediment metagenome</name>
    <dbReference type="NCBI Taxonomy" id="412755"/>
    <lineage>
        <taxon>unclassified sequences</taxon>
        <taxon>metagenomes</taxon>
        <taxon>ecological metagenomes</taxon>
    </lineage>
</organism>
<evidence type="ECO:0000313" key="3">
    <source>
        <dbReference type="EMBL" id="GAG86033.1"/>
    </source>
</evidence>
<dbReference type="InterPro" id="IPR023577">
    <property type="entry name" value="CYTH_domain"/>
</dbReference>
<feature type="non-terminal residue" evidence="3">
    <location>
        <position position="1"/>
    </location>
</feature>
<evidence type="ECO:0000259" key="2">
    <source>
        <dbReference type="PROSITE" id="PS51707"/>
    </source>
</evidence>
<keyword evidence="1" id="KW-0812">Transmembrane</keyword>